<accession>A0ABQ2INN1</accession>
<evidence type="ECO:0000313" key="2">
    <source>
        <dbReference type="Proteomes" id="UP000632339"/>
    </source>
</evidence>
<name>A0ABQ2INN1_9BACT</name>
<comment type="caution">
    <text evidence="1">The sequence shown here is derived from an EMBL/GenBank/DDBJ whole genome shotgun (WGS) entry which is preliminary data.</text>
</comment>
<keyword evidence="2" id="KW-1185">Reference proteome</keyword>
<dbReference type="EMBL" id="BMLI01000004">
    <property type="protein sequence ID" value="GGN14177.1"/>
    <property type="molecule type" value="Genomic_DNA"/>
</dbReference>
<reference evidence="2" key="1">
    <citation type="journal article" date="2019" name="Int. J. Syst. Evol. Microbiol.">
        <title>The Global Catalogue of Microorganisms (GCM) 10K type strain sequencing project: providing services to taxonomists for standard genome sequencing and annotation.</title>
        <authorList>
            <consortium name="The Broad Institute Genomics Platform"/>
            <consortium name="The Broad Institute Genome Sequencing Center for Infectious Disease"/>
            <person name="Wu L."/>
            <person name="Ma J."/>
        </authorList>
    </citation>
    <scope>NUCLEOTIDE SEQUENCE [LARGE SCALE GENOMIC DNA]</scope>
    <source>
        <strain evidence="2">CGMCC 1.6375</strain>
    </source>
</reference>
<organism evidence="1 2">
    <name type="scientific">Dyadobacter beijingensis</name>
    <dbReference type="NCBI Taxonomy" id="365489"/>
    <lineage>
        <taxon>Bacteria</taxon>
        <taxon>Pseudomonadati</taxon>
        <taxon>Bacteroidota</taxon>
        <taxon>Cytophagia</taxon>
        <taxon>Cytophagales</taxon>
        <taxon>Spirosomataceae</taxon>
        <taxon>Dyadobacter</taxon>
    </lineage>
</organism>
<dbReference type="Proteomes" id="UP000632339">
    <property type="component" value="Unassembled WGS sequence"/>
</dbReference>
<gene>
    <name evidence="1" type="ORF">GCM10010967_58010</name>
</gene>
<sequence>MQWRGNEPSKRAESFTLPKLDEQADDAYNTYEGRALYYNATGRTVDAMSGLVFRKTMTVKVPDEMKPWLDNIALSDETLTGFAETSLYETLCVGRGGINGRYASFSG</sequence>
<evidence type="ECO:0000313" key="1">
    <source>
        <dbReference type="EMBL" id="GGN14177.1"/>
    </source>
</evidence>
<protein>
    <submittedName>
        <fullName evidence="1">Uncharacterized protein</fullName>
    </submittedName>
</protein>
<proteinExistence type="predicted"/>